<gene>
    <name evidence="3" type="primary">LOC112681131</name>
</gene>
<evidence type="ECO:0000313" key="3">
    <source>
        <dbReference type="RefSeq" id="XP_025407184.1"/>
    </source>
</evidence>
<organism evidence="2 3">
    <name type="scientific">Sipha flava</name>
    <name type="common">yellow sugarcane aphid</name>
    <dbReference type="NCBI Taxonomy" id="143950"/>
    <lineage>
        <taxon>Eukaryota</taxon>
        <taxon>Metazoa</taxon>
        <taxon>Ecdysozoa</taxon>
        <taxon>Arthropoda</taxon>
        <taxon>Hexapoda</taxon>
        <taxon>Insecta</taxon>
        <taxon>Pterygota</taxon>
        <taxon>Neoptera</taxon>
        <taxon>Paraneoptera</taxon>
        <taxon>Hemiptera</taxon>
        <taxon>Sternorrhyncha</taxon>
        <taxon>Aphidomorpha</taxon>
        <taxon>Aphidoidea</taxon>
        <taxon>Aphididae</taxon>
        <taxon>Sipha</taxon>
    </lineage>
</organism>
<dbReference type="GeneID" id="112681131"/>
<accession>A0A8B8F8L8</accession>
<proteinExistence type="predicted"/>
<sequence>MTKMIKLHVENIHDITPEDGHVAENCPEKSADGSCALETCDPGTGIAVLNSADVEDERVPSSGGNAEDGNSSGITVDESSTAPGNDGTINEKCFINILDPGEDLVTENCSKRSADGSCAMDAYILDTGITVQSSATVDDELVPSPGGNAEDGNPSGTTVNECRAVVVNKTRALANMMSLSVQEPARNVLTADVCPFYIDFSRSSWPIRTLLIWKPMADCGDSKIALRLPHRRTKADRYKRCEITQEMPLE</sequence>
<protein>
    <submittedName>
        <fullName evidence="3">Uncharacterized protein LOC112681131</fullName>
    </submittedName>
</protein>
<keyword evidence="2" id="KW-1185">Reference proteome</keyword>
<evidence type="ECO:0000256" key="1">
    <source>
        <dbReference type="SAM" id="MobiDB-lite"/>
    </source>
</evidence>
<dbReference type="Proteomes" id="UP000694846">
    <property type="component" value="Unplaced"/>
</dbReference>
<reference evidence="3" key="1">
    <citation type="submission" date="2025-08" db="UniProtKB">
        <authorList>
            <consortium name="RefSeq"/>
        </authorList>
    </citation>
    <scope>IDENTIFICATION</scope>
    <source>
        <tissue evidence="3">Whole body</tissue>
    </source>
</reference>
<name>A0A8B8F8L8_9HEMI</name>
<feature type="compositionally biased region" description="Polar residues" evidence="1">
    <location>
        <begin position="62"/>
        <end position="83"/>
    </location>
</feature>
<dbReference type="AlphaFoldDB" id="A0A8B8F8L8"/>
<feature type="region of interest" description="Disordered" evidence="1">
    <location>
        <begin position="55"/>
        <end position="85"/>
    </location>
</feature>
<evidence type="ECO:0000313" key="2">
    <source>
        <dbReference type="Proteomes" id="UP000694846"/>
    </source>
</evidence>
<dbReference type="RefSeq" id="XP_025407184.1">
    <property type="nucleotide sequence ID" value="XM_025551399.1"/>
</dbReference>